<reference evidence="2" key="2">
    <citation type="submission" date="2004-05" db="EMBL/GenBank/DDBJ databases">
        <title>Oryza sativa nipponbare(GA3) genomic DNA, chromosome 8, BAC clone:OSJNBa0002E10.</title>
        <authorList>
            <person name="Sasaki T."/>
            <person name="Matsumoto T."/>
            <person name="Fujisawa M."/>
        </authorList>
    </citation>
    <scope>NUCLEOTIDE SEQUENCE</scope>
</reference>
<reference evidence="3" key="3">
    <citation type="journal article" date="2005" name="Nature">
        <title>The map-based sequence of the rice genome.</title>
        <authorList>
            <consortium name="International rice genome sequencing project (IRGSP)"/>
            <person name="Matsumoto T."/>
            <person name="Wu J."/>
            <person name="Kanamori H."/>
            <person name="Katayose Y."/>
            <person name="Fujisawa M."/>
            <person name="Namiki N."/>
            <person name="Mizuno H."/>
            <person name="Yamamoto K."/>
            <person name="Antonio B.A."/>
            <person name="Baba T."/>
            <person name="Sakata K."/>
            <person name="Nagamura Y."/>
            <person name="Aoki H."/>
            <person name="Arikawa K."/>
            <person name="Arita K."/>
            <person name="Bito T."/>
            <person name="Chiden Y."/>
            <person name="Fujitsuka N."/>
            <person name="Fukunaka R."/>
            <person name="Hamada M."/>
            <person name="Harada C."/>
            <person name="Hayashi A."/>
            <person name="Hijishita S."/>
            <person name="Honda M."/>
            <person name="Hosokawa S."/>
            <person name="Ichikawa Y."/>
            <person name="Idonuma A."/>
            <person name="Iijima M."/>
            <person name="Ikeda M."/>
            <person name="Ikeno M."/>
            <person name="Ito K."/>
            <person name="Ito S."/>
            <person name="Ito T."/>
            <person name="Ito Y."/>
            <person name="Ito Y."/>
            <person name="Iwabuchi A."/>
            <person name="Kamiya K."/>
            <person name="Karasawa W."/>
            <person name="Kurita K."/>
            <person name="Katagiri S."/>
            <person name="Kikuta A."/>
            <person name="Kobayashi H."/>
            <person name="Kobayashi N."/>
            <person name="Machita K."/>
            <person name="Maehara T."/>
            <person name="Masukawa M."/>
            <person name="Mizubayashi T."/>
            <person name="Mukai Y."/>
            <person name="Nagasaki H."/>
            <person name="Nagata Y."/>
            <person name="Naito S."/>
            <person name="Nakashima M."/>
            <person name="Nakama Y."/>
            <person name="Nakamichi Y."/>
            <person name="Nakamura M."/>
            <person name="Meguro A."/>
            <person name="Negishi M."/>
            <person name="Ohta I."/>
            <person name="Ohta T."/>
            <person name="Okamoto M."/>
            <person name="Ono N."/>
            <person name="Saji S."/>
            <person name="Sakaguchi M."/>
            <person name="Sakai K."/>
            <person name="Shibata M."/>
            <person name="Shimokawa T."/>
            <person name="Song J."/>
            <person name="Takazaki Y."/>
            <person name="Terasawa K."/>
            <person name="Tsugane M."/>
            <person name="Tsuji K."/>
            <person name="Ueda S."/>
            <person name="Waki K."/>
            <person name="Yamagata H."/>
            <person name="Yamamoto M."/>
            <person name="Yamamoto S."/>
            <person name="Yamane H."/>
            <person name="Yoshiki S."/>
            <person name="Yoshihara R."/>
            <person name="Yukawa K."/>
            <person name="Zhong H."/>
            <person name="Yano M."/>
            <person name="Yuan Q."/>
            <person name="Ouyang S."/>
            <person name="Liu J."/>
            <person name="Jones K.M."/>
            <person name="Gansberger K."/>
            <person name="Moffat K."/>
            <person name="Hill J."/>
            <person name="Bera J."/>
            <person name="Fadrosh D."/>
            <person name="Jin S."/>
            <person name="Johri S."/>
            <person name="Kim M."/>
            <person name="Overton L."/>
            <person name="Reardon M."/>
            <person name="Tsitrin T."/>
            <person name="Vuong H."/>
            <person name="Weaver B."/>
            <person name="Ciecko A."/>
            <person name="Tallon L."/>
            <person name="Jackson J."/>
            <person name="Pai G."/>
            <person name="Aken S.V."/>
            <person name="Utterback T."/>
            <person name="Reidmuller S."/>
            <person name="Feldblyum T."/>
            <person name="Hsiao J."/>
            <person name="Zismann V."/>
            <person name="Iobst S."/>
            <person name="de Vazeille A.R."/>
            <person name="Buell C.R."/>
            <person name="Ying K."/>
            <person name="Li Y."/>
            <person name="Lu T."/>
            <person name="Huang Y."/>
            <person name="Zhao Q."/>
            <person name="Feng Q."/>
            <person name="Zhang L."/>
            <person name="Zhu J."/>
            <person name="Weng Q."/>
            <person name="Mu J."/>
            <person name="Lu Y."/>
            <person name="Fan D."/>
            <person name="Liu Y."/>
            <person name="Guan J."/>
            <person name="Zhang Y."/>
            <person name="Yu S."/>
            <person name="Liu X."/>
            <person name="Zhang Y."/>
            <person name="Hong G."/>
            <person name="Han B."/>
            <person name="Choisne N."/>
            <person name="Demange N."/>
            <person name="Orjeda G."/>
            <person name="Samain S."/>
            <person name="Cattolico L."/>
            <person name="Pelletier E."/>
            <person name="Couloux A."/>
            <person name="Segurens B."/>
            <person name="Wincker P."/>
            <person name="D'Hont A."/>
            <person name="Scarpelli C."/>
            <person name="Weissenbach J."/>
            <person name="Salanoubat M."/>
            <person name="Quetier F."/>
            <person name="Yu Y."/>
            <person name="Kim H.R."/>
            <person name="Rambo T."/>
            <person name="Currie J."/>
            <person name="Collura K."/>
            <person name="Luo M."/>
            <person name="Yang T."/>
            <person name="Ammiraju J.S.S."/>
            <person name="Engler F."/>
            <person name="Soderlund C."/>
            <person name="Wing R.A."/>
            <person name="Palmer L.E."/>
            <person name="de la Bastide M."/>
            <person name="Spiegel L."/>
            <person name="Nascimento L."/>
            <person name="Zutavern T."/>
            <person name="O'Shaughnessy A."/>
            <person name="Dike S."/>
            <person name="Dedhia N."/>
            <person name="Preston R."/>
            <person name="Balija V."/>
            <person name="McCombie W.R."/>
            <person name="Chow T."/>
            <person name="Chen H."/>
            <person name="Chung M."/>
            <person name="Chen C."/>
            <person name="Shaw J."/>
            <person name="Wu H."/>
            <person name="Hsiao K."/>
            <person name="Chao Y."/>
            <person name="Chu M."/>
            <person name="Cheng C."/>
            <person name="Hour A."/>
            <person name="Lee P."/>
            <person name="Lin S."/>
            <person name="Lin Y."/>
            <person name="Liou J."/>
            <person name="Liu S."/>
            <person name="Hsing Y."/>
            <person name="Raghuvanshi S."/>
            <person name="Mohanty A."/>
            <person name="Bharti A.K."/>
            <person name="Gaur A."/>
            <person name="Gupta V."/>
            <person name="Kumar D."/>
            <person name="Ravi V."/>
            <person name="Vij S."/>
            <person name="Kapur A."/>
            <person name="Khurana P."/>
            <person name="Khurana P."/>
            <person name="Khurana J.P."/>
            <person name="Tyagi A.K."/>
            <person name="Gaikwad K."/>
            <person name="Singh A."/>
            <person name="Dalal V."/>
            <person name="Srivastava S."/>
            <person name="Dixit A."/>
            <person name="Pal A.K."/>
            <person name="Ghazi I.A."/>
            <person name="Yadav M."/>
            <person name="Pandit A."/>
            <person name="Bhargava A."/>
            <person name="Sureshbabu K."/>
            <person name="Batra K."/>
            <person name="Sharma T.R."/>
            <person name="Mohapatra T."/>
            <person name="Singh N.K."/>
            <person name="Messing J."/>
            <person name="Nelson A.B."/>
            <person name="Fuks G."/>
            <person name="Kavchok S."/>
            <person name="Keizer G."/>
            <person name="Linton E."/>
            <person name="Llaca V."/>
            <person name="Song R."/>
            <person name="Tanyolac B."/>
            <person name="Young S."/>
            <person name="Ho-Il K."/>
            <person name="Hahn J.H."/>
            <person name="Sangsakoo G."/>
            <person name="Vanavichit A."/>
            <person name="de Mattos Luiz.A.T."/>
            <person name="Zimmer P.D."/>
            <person name="Malone G."/>
            <person name="Dellagostin O."/>
            <person name="de Oliveira A.C."/>
            <person name="Bevan M."/>
            <person name="Bancroft I."/>
            <person name="Minx P."/>
            <person name="Cordum H."/>
            <person name="Wilson R."/>
            <person name="Cheng Z."/>
            <person name="Jin W."/>
            <person name="Jiang J."/>
            <person name="Leong S.A."/>
            <person name="Iwama H."/>
            <person name="Gojobori T."/>
            <person name="Itoh T."/>
            <person name="Niimura Y."/>
            <person name="Fujii Y."/>
            <person name="Habara T."/>
            <person name="Sakai H."/>
            <person name="Sato Y."/>
            <person name="Wilson G."/>
            <person name="Kumar K."/>
            <person name="McCouch S."/>
            <person name="Juretic N."/>
            <person name="Hoen D."/>
            <person name="Wright S."/>
            <person name="Bruskiewich R."/>
            <person name="Bureau T."/>
            <person name="Miyao A."/>
            <person name="Hirochika H."/>
            <person name="Nishikawa T."/>
            <person name="Kadowaki K."/>
            <person name="Sugiura M."/>
            <person name="Burr B."/>
            <person name="Sasaki T."/>
        </authorList>
    </citation>
    <scope>NUCLEOTIDE SEQUENCE [LARGE SCALE GENOMIC DNA]</scope>
    <source>
        <strain evidence="3">cv. Nipponbare</strain>
    </source>
</reference>
<name>Q6YWM1_ORYSJ</name>
<evidence type="ECO:0000313" key="1">
    <source>
        <dbReference type="EMBL" id="BAD13278.1"/>
    </source>
</evidence>
<accession>Q6YWM1</accession>
<protein>
    <submittedName>
        <fullName evidence="1">Uncharacterized protein</fullName>
    </submittedName>
</protein>
<organism evidence="1 3">
    <name type="scientific">Oryza sativa subsp. japonica</name>
    <name type="common">Rice</name>
    <dbReference type="NCBI Taxonomy" id="39947"/>
    <lineage>
        <taxon>Eukaryota</taxon>
        <taxon>Viridiplantae</taxon>
        <taxon>Streptophyta</taxon>
        <taxon>Embryophyta</taxon>
        <taxon>Tracheophyta</taxon>
        <taxon>Spermatophyta</taxon>
        <taxon>Magnoliopsida</taxon>
        <taxon>Liliopsida</taxon>
        <taxon>Poales</taxon>
        <taxon>Poaceae</taxon>
        <taxon>BOP clade</taxon>
        <taxon>Oryzoideae</taxon>
        <taxon>Oryzeae</taxon>
        <taxon>Oryzinae</taxon>
        <taxon>Oryza</taxon>
        <taxon>Oryza sativa</taxon>
    </lineage>
</organism>
<gene>
    <name evidence="2" type="ORF">OSJNBa0002E10.21</name>
    <name evidence="1" type="ORF">OSJNBa0089L03.55</name>
</gene>
<evidence type="ECO:0000313" key="3">
    <source>
        <dbReference type="Proteomes" id="UP000000763"/>
    </source>
</evidence>
<proteinExistence type="predicted"/>
<dbReference type="Proteomes" id="UP000000763">
    <property type="component" value="Chromosome 8"/>
</dbReference>
<reference evidence="1" key="1">
    <citation type="submission" date="2002-09" db="EMBL/GenBank/DDBJ databases">
        <title>Oryza sativa nipponbare(GA3) genomic DNA, chromosome 8, BAC clone:OSJNBa0089L03.</title>
        <authorList>
            <person name="Sasaki T."/>
            <person name="Matsumoto T."/>
            <person name="Katayose Y."/>
        </authorList>
    </citation>
    <scope>NUCLEOTIDE SEQUENCE</scope>
</reference>
<reference evidence="3" key="4">
    <citation type="journal article" date="2008" name="Nucleic Acids Res.">
        <title>The rice annotation project database (RAP-DB): 2008 update.</title>
        <authorList>
            <consortium name="The rice annotation project (RAP)"/>
        </authorList>
    </citation>
    <scope>GENOME REANNOTATION</scope>
    <source>
        <strain evidence="3">cv. Nipponbare</strain>
    </source>
</reference>
<dbReference type="EMBL" id="AP006857">
    <property type="protein sequence ID" value="BAD20170.1"/>
    <property type="molecule type" value="Genomic_DNA"/>
</dbReference>
<dbReference type="EMBL" id="AP005754">
    <property type="protein sequence ID" value="BAD13278.1"/>
    <property type="molecule type" value="Genomic_DNA"/>
</dbReference>
<evidence type="ECO:0000313" key="2">
    <source>
        <dbReference type="EMBL" id="BAD20170.1"/>
    </source>
</evidence>
<sequence length="122" mass="13703">MMVRRRWRTKPVAIKAARSSVRGLEAIHRHRRGGRLPATRPLQIHPSPYSWLEVVGAPPRHRADGIADMGRRWPDLSTRWVTVCPSGIATMPRHTFVGEGGRLIQCPSNPQVQSKQIGDEVS</sequence>
<dbReference type="AlphaFoldDB" id="Q6YWM1"/>